<name>A0ACC5RDL0_9HYPH</name>
<dbReference type="Proteomes" id="UP000616151">
    <property type="component" value="Unassembled WGS sequence"/>
</dbReference>
<sequence>MLITPLIVCGGAGTRLWPASRESRPKQFLSLFDGGLSTFQETVRRATDATLFTPPVIITHRSYRSLAAAQLDELGVRADILLEPDARASGPAILAGALFIALSRGNEAPILALAADHVIHDIAAFRADCRAALGAARSGHIVTFGIAPDRPATGYGYIEAGAAMEPGIRAVKRFVEKPDEETAALYVRQGYLWNSGNFLFETTAVIDAYGETDPATLAALREAVSHTRTEGQDHHLDATAFDRAVSLSFDYAVMEKTSRAAVVSASFDWSDVGSWATIHELSRRDAAGNAVKGDAAFVAARDNLVLSDGPLVALAGVNDLAVVVTSDAVLVSRRDDSSGVKKLVEQLKQHSSSSGHPGIRQMDLLPGERISVPSVLDRARHWLVLMGTAGVTIAGATRQLQKAESIQIPPEAECALENIGPGALRIVEIELPPD</sequence>
<accession>A0ACC5RDL0</accession>
<evidence type="ECO:0000313" key="2">
    <source>
        <dbReference type="Proteomes" id="UP000616151"/>
    </source>
</evidence>
<comment type="caution">
    <text evidence="1">The sequence shown here is derived from an EMBL/GenBank/DDBJ whole genome shotgun (WGS) entry which is preliminary data.</text>
</comment>
<organism evidence="1 2">
    <name type="scientific">Taklimakanibacter albus</name>
    <dbReference type="NCBI Taxonomy" id="2800327"/>
    <lineage>
        <taxon>Bacteria</taxon>
        <taxon>Pseudomonadati</taxon>
        <taxon>Pseudomonadota</taxon>
        <taxon>Alphaproteobacteria</taxon>
        <taxon>Hyphomicrobiales</taxon>
        <taxon>Aestuariivirgaceae</taxon>
        <taxon>Taklimakanibacter</taxon>
    </lineage>
</organism>
<dbReference type="EMBL" id="JAENHL010000008">
    <property type="protein sequence ID" value="MBK1870565.1"/>
    <property type="molecule type" value="Genomic_DNA"/>
</dbReference>
<protein>
    <submittedName>
        <fullName evidence="1">Mannose-1-phosphate guanylyltransferase/mannose-6-phosphate isomerase</fullName>
        <ecNumber evidence="1">2.7.7.13</ecNumber>
    </submittedName>
</protein>
<evidence type="ECO:0000313" key="1">
    <source>
        <dbReference type="EMBL" id="MBK1870565.1"/>
    </source>
</evidence>
<keyword evidence="2" id="KW-1185">Reference proteome</keyword>
<dbReference type="EC" id="2.7.7.13" evidence="1"/>
<gene>
    <name evidence="1" type="primary">cpsB</name>
    <name evidence="1" type="ORF">JHL16_29645</name>
</gene>
<reference evidence="1" key="1">
    <citation type="submission" date="2021-01" db="EMBL/GenBank/DDBJ databases">
        <authorList>
            <person name="Sun Q."/>
        </authorList>
    </citation>
    <scope>NUCLEOTIDE SEQUENCE</scope>
    <source>
        <strain evidence="1">YIM B02566</strain>
    </source>
</reference>
<keyword evidence="1" id="KW-0413">Isomerase</keyword>
<keyword evidence="1" id="KW-0808">Transferase</keyword>
<proteinExistence type="predicted"/>
<keyword evidence="1" id="KW-0548">Nucleotidyltransferase</keyword>